<dbReference type="FunFam" id="3.30.70.330:FF:000105">
    <property type="entry name" value="HIV Tat-specific factor 1 homolog"/>
    <property type="match status" value="1"/>
</dbReference>
<dbReference type="CDD" id="cd12284">
    <property type="entry name" value="RRM2_RBM23_RBM39"/>
    <property type="match status" value="1"/>
</dbReference>
<dbReference type="Proteomes" id="UP001300502">
    <property type="component" value="Unassembled WGS sequence"/>
</dbReference>
<evidence type="ECO:0000313" key="10">
    <source>
        <dbReference type="EMBL" id="KAK4528944.1"/>
    </source>
</evidence>
<dbReference type="PANTHER" id="PTHR48036">
    <property type="entry name" value="SPLICING FACTOR (PAD-1), PUTATIVE (AFU_ORTHOLOGUE AFUA_1G15810)-RELATED"/>
    <property type="match status" value="1"/>
</dbReference>
<evidence type="ECO:0000256" key="5">
    <source>
        <dbReference type="ARBA" id="ARBA00022884"/>
    </source>
</evidence>
<dbReference type="NCBIfam" id="TIGR01622">
    <property type="entry name" value="SF-CC1"/>
    <property type="match status" value="1"/>
</dbReference>
<keyword evidence="2" id="KW-0597">Phosphoprotein</keyword>
<keyword evidence="6" id="KW-0508">mRNA splicing</keyword>
<feature type="compositionally biased region" description="Low complexity" evidence="8">
    <location>
        <begin position="461"/>
        <end position="470"/>
    </location>
</feature>
<accession>A0AAV9INY2</accession>
<feature type="compositionally biased region" description="Basic residues" evidence="8">
    <location>
        <begin position="71"/>
        <end position="111"/>
    </location>
</feature>
<dbReference type="AlphaFoldDB" id="A0AAV9INY2"/>
<feature type="compositionally biased region" description="Basic and acidic residues" evidence="8">
    <location>
        <begin position="9"/>
        <end position="22"/>
    </location>
</feature>
<dbReference type="CDD" id="cd12285">
    <property type="entry name" value="RRM3_RBM39_like"/>
    <property type="match status" value="1"/>
</dbReference>
<evidence type="ECO:0000259" key="9">
    <source>
        <dbReference type="PROSITE" id="PS50102"/>
    </source>
</evidence>
<feature type="compositionally biased region" description="Basic and acidic residues" evidence="8">
    <location>
        <begin position="130"/>
        <end position="153"/>
    </location>
</feature>
<feature type="region of interest" description="Disordered" evidence="8">
    <location>
        <begin position="1"/>
        <end position="182"/>
    </location>
</feature>
<dbReference type="CDD" id="cd12283">
    <property type="entry name" value="RRM1_RBM39_like"/>
    <property type="match status" value="1"/>
</dbReference>
<protein>
    <recommendedName>
        <fullName evidence="9">RRM domain-containing protein</fullName>
    </recommendedName>
</protein>
<dbReference type="SUPFAM" id="SSF54928">
    <property type="entry name" value="RNA-binding domain, RBD"/>
    <property type="match status" value="2"/>
</dbReference>
<evidence type="ECO:0000256" key="2">
    <source>
        <dbReference type="ARBA" id="ARBA00022553"/>
    </source>
</evidence>
<evidence type="ECO:0000256" key="4">
    <source>
        <dbReference type="ARBA" id="ARBA00022737"/>
    </source>
</evidence>
<feature type="domain" description="RRM" evidence="9">
    <location>
        <begin position="195"/>
        <end position="272"/>
    </location>
</feature>
<reference evidence="10 11" key="1">
    <citation type="submission" date="2022-07" db="EMBL/GenBank/DDBJ databases">
        <title>Genome-wide signatures of adaptation to extreme environments.</title>
        <authorList>
            <person name="Cho C.H."/>
            <person name="Yoon H.S."/>
        </authorList>
    </citation>
    <scope>NUCLEOTIDE SEQUENCE [LARGE SCALE GENOMIC DNA]</scope>
    <source>
        <strain evidence="10 11">108.79 E11</strain>
    </source>
</reference>
<dbReference type="Pfam" id="PF15519">
    <property type="entry name" value="RBM39linker"/>
    <property type="match status" value="1"/>
</dbReference>
<evidence type="ECO:0000256" key="1">
    <source>
        <dbReference type="ARBA" id="ARBA00007747"/>
    </source>
</evidence>
<dbReference type="SMART" id="SM00360">
    <property type="entry name" value="RRM"/>
    <property type="match status" value="3"/>
</dbReference>
<keyword evidence="3" id="KW-0507">mRNA processing</keyword>
<keyword evidence="11" id="KW-1185">Reference proteome</keyword>
<feature type="compositionally biased region" description="Basic and acidic residues" evidence="8">
    <location>
        <begin position="162"/>
        <end position="182"/>
    </location>
</feature>
<dbReference type="GO" id="GO:0005684">
    <property type="term" value="C:U2-type spliceosomal complex"/>
    <property type="evidence" value="ECO:0007669"/>
    <property type="project" value="UniProtKB-ARBA"/>
</dbReference>
<dbReference type="Gene3D" id="3.30.70.330">
    <property type="match status" value="3"/>
</dbReference>
<feature type="compositionally biased region" description="Polar residues" evidence="8">
    <location>
        <begin position="482"/>
        <end position="493"/>
    </location>
</feature>
<dbReference type="InterPro" id="IPR035979">
    <property type="entry name" value="RBD_domain_sf"/>
</dbReference>
<feature type="region of interest" description="Disordered" evidence="8">
    <location>
        <begin position="452"/>
        <end position="496"/>
    </location>
</feature>
<name>A0AAV9INY2_9RHOD</name>
<evidence type="ECO:0000256" key="7">
    <source>
        <dbReference type="PROSITE-ProRule" id="PRU00176"/>
    </source>
</evidence>
<dbReference type="InterPro" id="IPR003954">
    <property type="entry name" value="RRM_euk-type"/>
</dbReference>
<feature type="compositionally biased region" description="Basic and acidic residues" evidence="8">
    <location>
        <begin position="50"/>
        <end position="67"/>
    </location>
</feature>
<comment type="caution">
    <text evidence="10">The sequence shown here is derived from an EMBL/GenBank/DDBJ whole genome shotgun (WGS) entry which is preliminary data.</text>
</comment>
<dbReference type="InterPro" id="IPR000504">
    <property type="entry name" value="RRM_dom"/>
</dbReference>
<gene>
    <name evidence="10" type="ORF">GAYE_SCF67G6893</name>
</gene>
<keyword evidence="5 7" id="KW-0694">RNA-binding</keyword>
<dbReference type="Pfam" id="PF00076">
    <property type="entry name" value="RRM_1"/>
    <property type="match status" value="3"/>
</dbReference>
<keyword evidence="4" id="KW-0677">Repeat</keyword>
<organism evidence="10 11">
    <name type="scientific">Galdieria yellowstonensis</name>
    <dbReference type="NCBI Taxonomy" id="3028027"/>
    <lineage>
        <taxon>Eukaryota</taxon>
        <taxon>Rhodophyta</taxon>
        <taxon>Bangiophyceae</taxon>
        <taxon>Galdieriales</taxon>
        <taxon>Galdieriaceae</taxon>
        <taxon>Galdieria</taxon>
    </lineage>
</organism>
<feature type="domain" description="RRM" evidence="9">
    <location>
        <begin position="506"/>
        <end position="590"/>
    </location>
</feature>
<dbReference type="InterPro" id="IPR012677">
    <property type="entry name" value="Nucleotide-bd_a/b_plait_sf"/>
</dbReference>
<dbReference type="PROSITE" id="PS50102">
    <property type="entry name" value="RRM"/>
    <property type="match status" value="3"/>
</dbReference>
<evidence type="ECO:0000313" key="11">
    <source>
        <dbReference type="Proteomes" id="UP001300502"/>
    </source>
</evidence>
<feature type="domain" description="RRM" evidence="9">
    <location>
        <begin position="317"/>
        <end position="395"/>
    </location>
</feature>
<dbReference type="GO" id="GO:0003723">
    <property type="term" value="F:RNA binding"/>
    <property type="evidence" value="ECO:0007669"/>
    <property type="project" value="UniProtKB-UniRule"/>
</dbReference>
<dbReference type="InterPro" id="IPR006509">
    <property type="entry name" value="RBM39_SF"/>
</dbReference>
<dbReference type="InterPro" id="IPR029123">
    <property type="entry name" value="RBM39_linker"/>
</dbReference>
<evidence type="ECO:0000256" key="6">
    <source>
        <dbReference type="ARBA" id="ARBA00023187"/>
    </source>
</evidence>
<proteinExistence type="inferred from homology"/>
<comment type="similarity">
    <text evidence="1">Belongs to the HTATSF1 family.</text>
</comment>
<dbReference type="GO" id="GO:0000398">
    <property type="term" value="P:mRNA splicing, via spliceosome"/>
    <property type="evidence" value="ECO:0007669"/>
    <property type="project" value="UniProtKB-ARBA"/>
</dbReference>
<evidence type="ECO:0000256" key="3">
    <source>
        <dbReference type="ARBA" id="ARBA00022664"/>
    </source>
</evidence>
<sequence length="607" mass="68589">MALGGVILKETHTEREREREEYLNQVLGPTSDKTPSSDKEENYSTAQHHPIAEKNPSKSVGSEERSPSSHRSTRHHHRHHHHSPGRRRKRSYSRSPSRRRRGDSRRRRRSPSWRPRDKYDRRRHSSSSSTRKESHSRSASARRNDKQKEETRSRASSMDSYANDRSKQFRDPEEERKLKEREVDNSFPDYERDLRTIFVWQLAQKVTEKDVYNFFSAAGKVRDIRMIIDKRSGRHKGAAYVEFYYKEAIPSAMRLAGQQICGYPVAIKPSEAEKNIAAEMAAREAAAAQQARLAEWEEWSGEGRGDTSPSSDPLTFTKLYVGSIHFSISEEDLRTIFEPFGEVVSLQLHKDPETGRSRGFGFVQYRNHEDAKKALEQLNGLDLAGRPLKVGLATAETQKLQVMGAIPSGVPSTIAARSLSSRGYSAYISELDEGGDSGMALSATQRTQLMQRLARGEALASSKSSPLSSGSVGGKAEMSPHGVSSGTVPTRQGYNPPLVHSLSPSTCLMLRNMFDPAQETDPNFHLEVQEDVRDECISKFGPLRHIFVDKNSAGLVYVQFENMSDAMKAKQGLHGRWFAGHQVVVDYISEAVYYIRFPELKKKYNTQ</sequence>
<dbReference type="EMBL" id="JANCYU010000072">
    <property type="protein sequence ID" value="KAK4528944.1"/>
    <property type="molecule type" value="Genomic_DNA"/>
</dbReference>
<dbReference type="SMART" id="SM00361">
    <property type="entry name" value="RRM_1"/>
    <property type="match status" value="2"/>
</dbReference>
<evidence type="ECO:0000256" key="8">
    <source>
        <dbReference type="SAM" id="MobiDB-lite"/>
    </source>
</evidence>